<dbReference type="AlphaFoldDB" id="A0A1E7EZ06"/>
<feature type="signal peptide" evidence="1">
    <location>
        <begin position="1"/>
        <end position="22"/>
    </location>
</feature>
<dbReference type="InterPro" id="IPR016035">
    <property type="entry name" value="Acyl_Trfase/lysoPLipase"/>
</dbReference>
<reference evidence="2 3" key="1">
    <citation type="submission" date="2016-09" db="EMBL/GenBank/DDBJ databases">
        <title>Extensive genetic diversity and differential bi-allelic expression allows diatom success in the polar Southern Ocean.</title>
        <authorList>
            <consortium name="DOE Joint Genome Institute"/>
            <person name="Mock T."/>
            <person name="Otillar R.P."/>
            <person name="Strauss J."/>
            <person name="Dupont C."/>
            <person name="Frickenhaus S."/>
            <person name="Maumus F."/>
            <person name="Mcmullan M."/>
            <person name="Sanges R."/>
            <person name="Schmutz J."/>
            <person name="Toseland A."/>
            <person name="Valas R."/>
            <person name="Veluchamy A."/>
            <person name="Ward B.J."/>
            <person name="Allen A."/>
            <person name="Barry K."/>
            <person name="Falciatore A."/>
            <person name="Ferrante M."/>
            <person name="Fortunato A.E."/>
            <person name="Gloeckner G."/>
            <person name="Gruber A."/>
            <person name="Hipkin R."/>
            <person name="Janech M."/>
            <person name="Kroth P."/>
            <person name="Leese F."/>
            <person name="Lindquist E."/>
            <person name="Lyon B.R."/>
            <person name="Martin J."/>
            <person name="Mayer C."/>
            <person name="Parker M."/>
            <person name="Quesneville H."/>
            <person name="Raymond J."/>
            <person name="Uhlig C."/>
            <person name="Valentin K.U."/>
            <person name="Worden A.Z."/>
            <person name="Armbrust E.V."/>
            <person name="Bowler C."/>
            <person name="Green B."/>
            <person name="Moulton V."/>
            <person name="Van Oosterhout C."/>
            <person name="Grigoriev I."/>
        </authorList>
    </citation>
    <scope>NUCLEOTIDE SEQUENCE [LARGE SCALE GENOMIC DNA]</scope>
    <source>
        <strain evidence="2 3">CCMP1102</strain>
    </source>
</reference>
<keyword evidence="1" id="KW-0732">Signal</keyword>
<gene>
    <name evidence="2" type="ORF">FRACYDRAFT_246192</name>
</gene>
<evidence type="ECO:0000256" key="1">
    <source>
        <dbReference type="SAM" id="SignalP"/>
    </source>
</evidence>
<accession>A0A1E7EZ06</accession>
<sequence length="570" mass="61825">MMINLMPVIMLLLMIALPTIKATGRTPTAYVTSGGGFKTMTASMGIIRAWDESNILQLNTTHSGCVSGGCWFQFQFSYSKDFYESALGLNGDSVTTFLRQWGKRYGDAMKEGIKEEKFEKLDLSISNLSGKACLPFVDNIVMDAIDGVVNLLLDDVDFPLTNWYFYVEAMLGSYITNYNTSLFSAEREGFANSVIVAGSSLAIDAYANDPSKTLTISSGLPDKITLLPINFVASDGSTGEWQYTAAESPLEVSTGKGFFKKTVKFELLPAPLINVVAGAASSFAGAIGSPTILSKFVDNFLKNELQFLGSIELKDLNECLPLGLQDFGSPTEGNIPSTVSPWDPFYRYLDGGYTENSGIAHTIANMQQSCIDDPSKYDCSKGLRLLNICGHGIQNVIKNLAINGGGLSDQSIPRLFANCNCGNSTVDGARKIFNVAKTVSPQIFSEDFPSDLNGPGWELYSTKTYDPFGDNTEPSISYAWRGNVTTVSNKAYGVTAGMNVDLVVIFTTLPSKDKIIQTGADSFAFSGIYGDVAEELYESTLALFKKWKLPEQWGTGVTTVSPTNSKGYEL</sequence>
<dbReference type="Gene3D" id="3.40.1090.10">
    <property type="entry name" value="Cytosolic phospholipase A2 catalytic domain"/>
    <property type="match status" value="1"/>
</dbReference>
<dbReference type="KEGG" id="fcy:FRACYDRAFT_246192"/>
<dbReference type="EMBL" id="KV784369">
    <property type="protein sequence ID" value="OEU11087.1"/>
    <property type="molecule type" value="Genomic_DNA"/>
</dbReference>
<evidence type="ECO:0008006" key="4">
    <source>
        <dbReference type="Google" id="ProtNLM"/>
    </source>
</evidence>
<keyword evidence="3" id="KW-1185">Reference proteome</keyword>
<organism evidence="2 3">
    <name type="scientific">Fragilariopsis cylindrus CCMP1102</name>
    <dbReference type="NCBI Taxonomy" id="635003"/>
    <lineage>
        <taxon>Eukaryota</taxon>
        <taxon>Sar</taxon>
        <taxon>Stramenopiles</taxon>
        <taxon>Ochrophyta</taxon>
        <taxon>Bacillariophyta</taxon>
        <taxon>Bacillariophyceae</taxon>
        <taxon>Bacillariophycidae</taxon>
        <taxon>Bacillariales</taxon>
        <taxon>Bacillariaceae</taxon>
        <taxon>Fragilariopsis</taxon>
    </lineage>
</organism>
<dbReference type="SUPFAM" id="SSF52151">
    <property type="entry name" value="FabD/lysophospholipase-like"/>
    <property type="match status" value="1"/>
</dbReference>
<protein>
    <recommendedName>
        <fullName evidence="4">PNPLA domain-containing protein</fullName>
    </recommendedName>
</protein>
<evidence type="ECO:0000313" key="2">
    <source>
        <dbReference type="EMBL" id="OEU11087.1"/>
    </source>
</evidence>
<proteinExistence type="predicted"/>
<dbReference type="InParanoid" id="A0A1E7EZ06"/>
<feature type="chain" id="PRO_5009192399" description="PNPLA domain-containing protein" evidence="1">
    <location>
        <begin position="23"/>
        <end position="570"/>
    </location>
</feature>
<dbReference type="Proteomes" id="UP000095751">
    <property type="component" value="Unassembled WGS sequence"/>
</dbReference>
<name>A0A1E7EZ06_9STRA</name>
<evidence type="ECO:0000313" key="3">
    <source>
        <dbReference type="Proteomes" id="UP000095751"/>
    </source>
</evidence>